<feature type="transmembrane region" description="Helical" evidence="1">
    <location>
        <begin position="89"/>
        <end position="110"/>
    </location>
</feature>
<evidence type="ECO:0000313" key="3">
    <source>
        <dbReference type="Proteomes" id="UP001283109"/>
    </source>
</evidence>
<dbReference type="Proteomes" id="UP001283109">
    <property type="component" value="Unassembled WGS sequence"/>
</dbReference>
<feature type="transmembrane region" description="Helical" evidence="1">
    <location>
        <begin position="62"/>
        <end position="83"/>
    </location>
</feature>
<dbReference type="EMBL" id="JAWQEV010000005">
    <property type="protein sequence ID" value="MDW4574231.1"/>
    <property type="molecule type" value="Genomic_DNA"/>
</dbReference>
<keyword evidence="1" id="KW-0472">Membrane</keyword>
<reference evidence="2 3" key="1">
    <citation type="submission" date="2023-11" db="EMBL/GenBank/DDBJ databases">
        <title>Draft genome sequence of Microbacterium arthrosphaerae JCM 30492.</title>
        <authorList>
            <person name="Zhang G."/>
            <person name="Ding Y."/>
        </authorList>
    </citation>
    <scope>NUCLEOTIDE SEQUENCE [LARGE SCALE GENOMIC DNA]</scope>
    <source>
        <strain evidence="2 3">JCM 30492</strain>
    </source>
</reference>
<dbReference type="RefSeq" id="WP_318354723.1">
    <property type="nucleotide sequence ID" value="NZ_JAWQEV010000005.1"/>
</dbReference>
<sequence>MNAARVLWALLAVALLAFAVFESVKYGWVAGGVVIAFAVMPDLALIGAFAEHGRLRPARVRAYNLLHTPWIPLALIAASIVLPLPSLGWGLRGGLELFLAGLAWLLHIALDRAFGYGLRASDGSIRPVGRRRAHA</sequence>
<keyword evidence="1" id="KW-0812">Transmembrane</keyword>
<dbReference type="Pfam" id="PF14079">
    <property type="entry name" value="DUF4260"/>
    <property type="match status" value="1"/>
</dbReference>
<evidence type="ECO:0000256" key="1">
    <source>
        <dbReference type="SAM" id="Phobius"/>
    </source>
</evidence>
<evidence type="ECO:0000313" key="2">
    <source>
        <dbReference type="EMBL" id="MDW4574231.1"/>
    </source>
</evidence>
<name>A0ABU4H4G4_9MICO</name>
<gene>
    <name evidence="2" type="ORF">R8Z58_15730</name>
</gene>
<comment type="caution">
    <text evidence="2">The sequence shown here is derived from an EMBL/GenBank/DDBJ whole genome shotgun (WGS) entry which is preliminary data.</text>
</comment>
<accession>A0ABU4H4G4</accession>
<keyword evidence="1" id="KW-1133">Transmembrane helix</keyword>
<feature type="transmembrane region" description="Helical" evidence="1">
    <location>
        <begin position="29"/>
        <end position="50"/>
    </location>
</feature>
<organism evidence="2 3">
    <name type="scientific">Microbacterium arthrosphaerae</name>
    <dbReference type="NCBI Taxonomy" id="792652"/>
    <lineage>
        <taxon>Bacteria</taxon>
        <taxon>Bacillati</taxon>
        <taxon>Actinomycetota</taxon>
        <taxon>Actinomycetes</taxon>
        <taxon>Micrococcales</taxon>
        <taxon>Microbacteriaceae</taxon>
        <taxon>Microbacterium</taxon>
    </lineage>
</organism>
<keyword evidence="3" id="KW-1185">Reference proteome</keyword>
<proteinExistence type="predicted"/>
<dbReference type="InterPro" id="IPR025356">
    <property type="entry name" value="DUF4260"/>
</dbReference>
<protein>
    <submittedName>
        <fullName evidence="2">DUF4260 family protein</fullName>
    </submittedName>
</protein>